<accession>A0ABV8MKX6</accession>
<dbReference type="EMBL" id="JBHSBU010000001">
    <property type="protein sequence ID" value="MFC4158307.1"/>
    <property type="molecule type" value="Genomic_DNA"/>
</dbReference>
<reference evidence="2" key="1">
    <citation type="journal article" date="2019" name="Int. J. Syst. Evol. Microbiol.">
        <title>The Global Catalogue of Microorganisms (GCM) 10K type strain sequencing project: providing services to taxonomists for standard genome sequencing and annotation.</title>
        <authorList>
            <consortium name="The Broad Institute Genomics Platform"/>
            <consortium name="The Broad Institute Genome Sequencing Center for Infectious Disease"/>
            <person name="Wu L."/>
            <person name="Ma J."/>
        </authorList>
    </citation>
    <scope>NUCLEOTIDE SEQUENCE [LARGE SCALE GENOMIC DNA]</scope>
    <source>
        <strain evidence="2">LMG 29894</strain>
    </source>
</reference>
<evidence type="ECO:0000313" key="1">
    <source>
        <dbReference type="EMBL" id="MFC4158307.1"/>
    </source>
</evidence>
<protein>
    <recommendedName>
        <fullName evidence="3">Peptidase C58 YopT-type domain-containing protein</fullName>
    </recommendedName>
</protein>
<proteinExistence type="predicted"/>
<sequence>MASFKQTVEENGGTAKKWTQNRFLGNNTFGRDGVCAPLAAKWILNRKIGINFKADTALDEGRNEVMQLKINQHTPAMVDYVGEYLSFAGIRETEYFEAQAESVIDALLNKVFGRGYYFIGISSRMAPNTRPIGHALAIDAVSYKFFDPDYGQASFNTFQALISFVRVWLRSAYPTMTQAGFIKRYE</sequence>
<gene>
    <name evidence="1" type="ORF">ACFOW7_02930</name>
</gene>
<evidence type="ECO:0008006" key="3">
    <source>
        <dbReference type="Google" id="ProtNLM"/>
    </source>
</evidence>
<dbReference type="RefSeq" id="WP_378160835.1">
    <property type="nucleotide sequence ID" value="NZ_JBHSBU010000001.1"/>
</dbReference>
<name>A0ABV8MKX6_9NEIS</name>
<organism evidence="1 2">
    <name type="scientific">Chitinimonas lacunae</name>
    <dbReference type="NCBI Taxonomy" id="1963018"/>
    <lineage>
        <taxon>Bacteria</taxon>
        <taxon>Pseudomonadati</taxon>
        <taxon>Pseudomonadota</taxon>
        <taxon>Betaproteobacteria</taxon>
        <taxon>Neisseriales</taxon>
        <taxon>Chitinibacteraceae</taxon>
        <taxon>Chitinimonas</taxon>
    </lineage>
</organism>
<evidence type="ECO:0000313" key="2">
    <source>
        <dbReference type="Proteomes" id="UP001595791"/>
    </source>
</evidence>
<dbReference type="Proteomes" id="UP001595791">
    <property type="component" value="Unassembled WGS sequence"/>
</dbReference>
<comment type="caution">
    <text evidence="1">The sequence shown here is derived from an EMBL/GenBank/DDBJ whole genome shotgun (WGS) entry which is preliminary data.</text>
</comment>
<keyword evidence="2" id="KW-1185">Reference proteome</keyword>